<gene>
    <name evidence="2" type="ORF">DI525_04085</name>
</gene>
<evidence type="ECO:0000313" key="2">
    <source>
        <dbReference type="EMBL" id="PZR05469.1"/>
    </source>
</evidence>
<protein>
    <recommendedName>
        <fullName evidence="4">DNA-binding protein</fullName>
    </recommendedName>
</protein>
<evidence type="ECO:0000256" key="1">
    <source>
        <dbReference type="SAM" id="MobiDB-lite"/>
    </source>
</evidence>
<feature type="region of interest" description="Disordered" evidence="1">
    <location>
        <begin position="105"/>
        <end position="154"/>
    </location>
</feature>
<comment type="caution">
    <text evidence="2">The sequence shown here is derived from an EMBL/GenBank/DDBJ whole genome shotgun (WGS) entry which is preliminary data.</text>
</comment>
<sequence>MTDERAWFSSMAKRRITAVEIAEILDVSRRTATTKLTNGLSADELIDISRSLGLSPIHALVELGKITYQEAVDFLDDDGQLLETAEDGELALELARRLNPATKADELEELRKRKASKNVPPPTYDDTTHDDLPYVADNSPDEPMPGDDDYFDGP</sequence>
<name>A0A2W5SQH0_9CORY</name>
<reference evidence="2 3" key="1">
    <citation type="submission" date="2017-08" db="EMBL/GenBank/DDBJ databases">
        <title>Infants hospitalized years apart are colonized by the same room-sourced microbial strains.</title>
        <authorList>
            <person name="Brooks B."/>
            <person name="Olm M.R."/>
            <person name="Firek B.A."/>
            <person name="Baker R."/>
            <person name="Thomas B.C."/>
            <person name="Morowitz M.J."/>
            <person name="Banfield J.F."/>
        </authorList>
    </citation>
    <scope>NUCLEOTIDE SEQUENCE [LARGE SCALE GENOMIC DNA]</scope>
    <source>
        <strain evidence="2">S2_003_000_R1_3</strain>
    </source>
</reference>
<dbReference type="RefSeq" id="WP_303734518.1">
    <property type="nucleotide sequence ID" value="NZ_CAKZHK010000008.1"/>
</dbReference>
<accession>A0A2W5SQH0</accession>
<dbReference type="AlphaFoldDB" id="A0A2W5SQH0"/>
<evidence type="ECO:0000313" key="3">
    <source>
        <dbReference type="Proteomes" id="UP000249432"/>
    </source>
</evidence>
<evidence type="ECO:0008006" key="4">
    <source>
        <dbReference type="Google" id="ProtNLM"/>
    </source>
</evidence>
<dbReference type="EMBL" id="QFRA01000006">
    <property type="protein sequence ID" value="PZR05469.1"/>
    <property type="molecule type" value="Genomic_DNA"/>
</dbReference>
<proteinExistence type="predicted"/>
<feature type="compositionally biased region" description="Acidic residues" evidence="1">
    <location>
        <begin position="144"/>
        <end position="154"/>
    </location>
</feature>
<dbReference type="Proteomes" id="UP000249432">
    <property type="component" value="Unassembled WGS sequence"/>
</dbReference>
<organism evidence="2 3">
    <name type="scientific">Corynebacterium kroppenstedtii</name>
    <dbReference type="NCBI Taxonomy" id="161879"/>
    <lineage>
        <taxon>Bacteria</taxon>
        <taxon>Bacillati</taxon>
        <taxon>Actinomycetota</taxon>
        <taxon>Actinomycetes</taxon>
        <taxon>Mycobacteriales</taxon>
        <taxon>Corynebacteriaceae</taxon>
        <taxon>Corynebacterium</taxon>
    </lineage>
</organism>